<protein>
    <submittedName>
        <fullName evidence="1">Uncharacterized protein</fullName>
    </submittedName>
</protein>
<evidence type="ECO:0000313" key="2">
    <source>
        <dbReference type="Proteomes" id="UP000662637"/>
    </source>
</evidence>
<sequence length="79" mass="8874">MLRLTIVNINDEIPRFTRRDKRHKIFSVFYLGIWTSILHRGSLCLQYPTLTRKVGQVGTSNRAACGSGSGTIPDPELEA</sequence>
<reference evidence="1" key="1">
    <citation type="submission" date="2020-08" db="EMBL/GenBank/DDBJ databases">
        <authorList>
            <person name="Shumante A."/>
            <person name="Zimin A.V."/>
            <person name="Puiu D."/>
            <person name="Salzberg S.L."/>
        </authorList>
    </citation>
    <scope>NUCLEOTIDE SEQUENCE</scope>
    <source>
        <strain evidence="1">WC2-LM</strain>
        <tissue evidence="1">Liver</tissue>
    </source>
</reference>
<comment type="caution">
    <text evidence="1">The sequence shown here is derived from an EMBL/GenBank/DDBJ whole genome shotgun (WGS) entry which is preliminary data.</text>
</comment>
<organism evidence="1 2">
    <name type="scientific">Marmota monax</name>
    <name type="common">Woodchuck</name>
    <dbReference type="NCBI Taxonomy" id="9995"/>
    <lineage>
        <taxon>Eukaryota</taxon>
        <taxon>Metazoa</taxon>
        <taxon>Chordata</taxon>
        <taxon>Craniata</taxon>
        <taxon>Vertebrata</taxon>
        <taxon>Euteleostomi</taxon>
        <taxon>Mammalia</taxon>
        <taxon>Eutheria</taxon>
        <taxon>Euarchontoglires</taxon>
        <taxon>Glires</taxon>
        <taxon>Rodentia</taxon>
        <taxon>Sciuromorpha</taxon>
        <taxon>Sciuridae</taxon>
        <taxon>Xerinae</taxon>
        <taxon>Marmotini</taxon>
        <taxon>Marmota</taxon>
    </lineage>
</organism>
<gene>
    <name evidence="1" type="ORF">GHT09_002417</name>
</gene>
<accession>A0A834QX67</accession>
<dbReference type="EMBL" id="WJEC01000098">
    <property type="protein sequence ID" value="KAF7485838.1"/>
    <property type="molecule type" value="Genomic_DNA"/>
</dbReference>
<dbReference type="AlphaFoldDB" id="A0A834QX67"/>
<proteinExistence type="predicted"/>
<dbReference type="Proteomes" id="UP000662637">
    <property type="component" value="Unassembled WGS sequence"/>
</dbReference>
<evidence type="ECO:0000313" key="1">
    <source>
        <dbReference type="EMBL" id="KAF7485838.1"/>
    </source>
</evidence>
<name>A0A834QX67_MARMO</name>